<evidence type="ECO:0000256" key="1">
    <source>
        <dbReference type="SAM" id="MobiDB-lite"/>
    </source>
</evidence>
<evidence type="ECO:0000256" key="2">
    <source>
        <dbReference type="SAM" id="SignalP"/>
    </source>
</evidence>
<feature type="chain" id="PRO_5045464841" evidence="2">
    <location>
        <begin position="21"/>
        <end position="167"/>
    </location>
</feature>
<dbReference type="Pfam" id="PF13202">
    <property type="entry name" value="EF-hand_5"/>
    <property type="match status" value="2"/>
</dbReference>
<dbReference type="RefSeq" id="WP_250752850.1">
    <property type="nucleotide sequence ID" value="NZ_CP098401.1"/>
</dbReference>
<keyword evidence="2" id="KW-0732">Signal</keyword>
<dbReference type="InterPro" id="IPR018247">
    <property type="entry name" value="EF_Hand_1_Ca_BS"/>
</dbReference>
<evidence type="ECO:0000313" key="5">
    <source>
        <dbReference type="Proteomes" id="UP001055580"/>
    </source>
</evidence>
<dbReference type="EMBL" id="CP098401">
    <property type="protein sequence ID" value="URW76050.1"/>
    <property type="molecule type" value="Genomic_DNA"/>
</dbReference>
<keyword evidence="5" id="KW-1185">Reference proteome</keyword>
<proteinExistence type="predicted"/>
<feature type="signal peptide" evidence="2">
    <location>
        <begin position="1"/>
        <end position="20"/>
    </location>
</feature>
<dbReference type="Proteomes" id="UP001055580">
    <property type="component" value="Chromosome"/>
</dbReference>
<sequence length="167" mass="18177">MILAALPVMAALALTQAAPAQPPRPGDPYRAAPATIVAEPVALLFAGFDRDGDGRTTLAEMRAGLRATASGAEWATGVGYLAFADWAARYLGDRNGVPTPFEVDRNGDNRITLAELEDRVEALFTRYDLDRDGALTRTELLTIRTTPTGERRRRDRDGDQPAMPPRR</sequence>
<reference evidence="4" key="1">
    <citation type="submission" date="2022-05" db="EMBL/GenBank/DDBJ databases">
        <title>Sphingomonas sp. strain RMG20 Genome sequencing and assembly.</title>
        <authorList>
            <person name="Kim I."/>
        </authorList>
    </citation>
    <scope>NUCLEOTIDE SEQUENCE</scope>
    <source>
        <strain evidence="4">RMG20</strain>
    </source>
</reference>
<dbReference type="Gene3D" id="1.10.238.10">
    <property type="entry name" value="EF-hand"/>
    <property type="match status" value="2"/>
</dbReference>
<dbReference type="PROSITE" id="PS00018">
    <property type="entry name" value="EF_HAND_1"/>
    <property type="match status" value="1"/>
</dbReference>
<organism evidence="4 5">
    <name type="scientific">Sphingomonas donggukensis</name>
    <dbReference type="NCBI Taxonomy" id="2949093"/>
    <lineage>
        <taxon>Bacteria</taxon>
        <taxon>Pseudomonadati</taxon>
        <taxon>Pseudomonadota</taxon>
        <taxon>Alphaproteobacteria</taxon>
        <taxon>Sphingomonadales</taxon>
        <taxon>Sphingomonadaceae</taxon>
        <taxon>Sphingomonas</taxon>
    </lineage>
</organism>
<feature type="compositionally biased region" description="Basic and acidic residues" evidence="1">
    <location>
        <begin position="149"/>
        <end position="159"/>
    </location>
</feature>
<feature type="region of interest" description="Disordered" evidence="1">
    <location>
        <begin position="143"/>
        <end position="167"/>
    </location>
</feature>
<name>A0ABY4TUG6_9SPHN</name>
<dbReference type="PROSITE" id="PS50222">
    <property type="entry name" value="EF_HAND_2"/>
    <property type="match status" value="1"/>
</dbReference>
<dbReference type="InterPro" id="IPR011992">
    <property type="entry name" value="EF-hand-dom_pair"/>
</dbReference>
<evidence type="ECO:0000259" key="3">
    <source>
        <dbReference type="PROSITE" id="PS50222"/>
    </source>
</evidence>
<dbReference type="InterPro" id="IPR002048">
    <property type="entry name" value="EF_hand_dom"/>
</dbReference>
<protein>
    <submittedName>
        <fullName evidence="4">EF-hand domain-containing protein</fullName>
    </submittedName>
</protein>
<evidence type="ECO:0000313" key="4">
    <source>
        <dbReference type="EMBL" id="URW76050.1"/>
    </source>
</evidence>
<dbReference type="SUPFAM" id="SSF47473">
    <property type="entry name" value="EF-hand"/>
    <property type="match status" value="1"/>
</dbReference>
<accession>A0ABY4TUG6</accession>
<feature type="domain" description="EF-hand" evidence="3">
    <location>
        <begin position="115"/>
        <end position="150"/>
    </location>
</feature>
<gene>
    <name evidence="4" type="ORF">M9980_02120</name>
</gene>